<dbReference type="Proteomes" id="UP000839597">
    <property type="component" value="Unassembled WGS sequence"/>
</dbReference>
<name>A0A5U8JCI9_SALET</name>
<proteinExistence type="predicted"/>
<gene>
    <name evidence="1" type="ORF">DOI44_19735</name>
</gene>
<dbReference type="AlphaFoldDB" id="A0A5U8JCI9"/>
<accession>A0A5U8JCI9</accession>
<sequence length="317" mass="35780">MLSRKVLSGEHLTSTRKVKAALVKRPVSFVIVIVNFHTIIVRTKNKFVNYLPLRATSCYRYHALYKTSAGIRTPKQQVATPDAESVFFVVCHTSHSMAWCVLLIPVSIRIARMSTAHHAAHNGGMCGYRAGLAPSTDTRNHTSRRQRMVTLAGLPKGRPVPTCAGSSNPVNVTAPIEIRTSRGDSIHMQVEAAAMATVPTQSHPVSARHNHVNKPFFVFRFWSPHLLMRDIIATSEKQARSRLRRPSWTLDKRYPIPVTDAVYQVVSLMRYTDGRRRTCQHREMWTSREQAEEHAARVAFMTDYVTVTADVVEVFHV</sequence>
<dbReference type="InterPro" id="IPR018880">
    <property type="entry name" value="Phage_P4_Ash"/>
</dbReference>
<evidence type="ECO:0000313" key="1">
    <source>
        <dbReference type="EMBL" id="EBR8435215.1"/>
    </source>
</evidence>
<comment type="caution">
    <text evidence="1">The sequence shown here is derived from an EMBL/GenBank/DDBJ whole genome shotgun (WGS) entry which is preliminary data.</text>
</comment>
<evidence type="ECO:0008006" key="2">
    <source>
        <dbReference type="Google" id="ProtNLM"/>
    </source>
</evidence>
<organism evidence="1">
    <name type="scientific">Salmonella enterica subsp. enterica serovar Panama</name>
    <dbReference type="NCBI Taxonomy" id="29472"/>
    <lineage>
        <taxon>Bacteria</taxon>
        <taxon>Pseudomonadati</taxon>
        <taxon>Pseudomonadota</taxon>
        <taxon>Gammaproteobacteria</taxon>
        <taxon>Enterobacterales</taxon>
        <taxon>Enterobacteriaceae</taxon>
        <taxon>Salmonella</taxon>
    </lineage>
</organism>
<reference evidence="1" key="1">
    <citation type="submission" date="2018-06" db="EMBL/GenBank/DDBJ databases">
        <authorList>
            <person name="Ashton P.M."/>
            <person name="Dallman T."/>
            <person name="Nair S."/>
            <person name="De Pinna E."/>
            <person name="Peters T."/>
            <person name="Grant K."/>
        </authorList>
    </citation>
    <scope>NUCLEOTIDE SEQUENCE [LARGE SCALE GENOMIC DNA]</scope>
    <source>
        <strain evidence="1">449454</strain>
    </source>
</reference>
<dbReference type="EMBL" id="AAGTPA010000025">
    <property type="protein sequence ID" value="EBR8435215.1"/>
    <property type="molecule type" value="Genomic_DNA"/>
</dbReference>
<dbReference type="Pfam" id="PF10554">
    <property type="entry name" value="Phage_ASH"/>
    <property type="match status" value="1"/>
</dbReference>
<protein>
    <recommendedName>
        <fullName evidence="2">Ash family protein</fullName>
    </recommendedName>
</protein>